<keyword evidence="2" id="KW-1185">Reference proteome</keyword>
<sequence length="114" mass="13883">MPKNYTPSTEEKLSVKEILTPFLEENVISARDIPKIEEWPAFCGEGDYNHIEFIRKIDIIQEYFRIPYEMIVEKLHSLFTRTANKWYFKMKQEHGEHKFLWWKSEIITKWARNS</sequence>
<protein>
    <submittedName>
        <fullName evidence="1">Uncharacterized protein</fullName>
    </submittedName>
</protein>
<evidence type="ECO:0000313" key="2">
    <source>
        <dbReference type="Proteomes" id="UP000765509"/>
    </source>
</evidence>
<evidence type="ECO:0000313" key="1">
    <source>
        <dbReference type="EMBL" id="MBW0461263.1"/>
    </source>
</evidence>
<organism evidence="1 2">
    <name type="scientific">Austropuccinia psidii MF-1</name>
    <dbReference type="NCBI Taxonomy" id="1389203"/>
    <lineage>
        <taxon>Eukaryota</taxon>
        <taxon>Fungi</taxon>
        <taxon>Dikarya</taxon>
        <taxon>Basidiomycota</taxon>
        <taxon>Pucciniomycotina</taxon>
        <taxon>Pucciniomycetes</taxon>
        <taxon>Pucciniales</taxon>
        <taxon>Sphaerophragmiaceae</taxon>
        <taxon>Austropuccinia</taxon>
    </lineage>
</organism>
<name>A0A9Q3B9V5_9BASI</name>
<comment type="caution">
    <text evidence="1">The sequence shown here is derived from an EMBL/GenBank/DDBJ whole genome shotgun (WGS) entry which is preliminary data.</text>
</comment>
<reference evidence="1" key="1">
    <citation type="submission" date="2021-03" db="EMBL/GenBank/DDBJ databases">
        <title>Draft genome sequence of rust myrtle Austropuccinia psidii MF-1, a brazilian biotype.</title>
        <authorList>
            <person name="Quecine M.C."/>
            <person name="Pachon D.M.R."/>
            <person name="Bonatelli M.L."/>
            <person name="Correr F.H."/>
            <person name="Franceschini L.M."/>
            <person name="Leite T.F."/>
            <person name="Margarido G.R.A."/>
            <person name="Almeida C.A."/>
            <person name="Ferrarezi J.A."/>
            <person name="Labate C.A."/>
        </authorList>
    </citation>
    <scope>NUCLEOTIDE SEQUENCE</scope>
    <source>
        <strain evidence="1">MF-1</strain>
    </source>
</reference>
<dbReference type="Proteomes" id="UP000765509">
    <property type="component" value="Unassembled WGS sequence"/>
</dbReference>
<accession>A0A9Q3B9V5</accession>
<dbReference type="AlphaFoldDB" id="A0A9Q3B9V5"/>
<gene>
    <name evidence="1" type="ORF">O181_000978</name>
</gene>
<dbReference type="EMBL" id="AVOT02000133">
    <property type="protein sequence ID" value="MBW0461263.1"/>
    <property type="molecule type" value="Genomic_DNA"/>
</dbReference>
<proteinExistence type="predicted"/>